<name>A0A556V8M9_BAGYA</name>
<dbReference type="EMBL" id="VCAZ01000160">
    <property type="protein sequence ID" value="TTA26198.1"/>
    <property type="molecule type" value="Genomic_DNA"/>
</dbReference>
<sequence>MSTSPRGKATGCHILRGDLRHDDLIGFRERERVKKKRVQNLNMKPWTKQENDSGVPSLSAQLYSRNDVMYQCKRISQAHEVIPTDSSTAARISARVQMKRRRSSVASDGDGSRMTSAVSAAERRLTFAWTTCMTEDKTEIRAKKGEPISCELSHFDLVAE</sequence>
<comment type="caution">
    <text evidence="1">The sequence shown here is derived from an EMBL/GenBank/DDBJ whole genome shotgun (WGS) entry which is preliminary data.</text>
</comment>
<dbReference type="AlphaFoldDB" id="A0A556V8M9"/>
<protein>
    <submittedName>
        <fullName evidence="1">Uncharacterized protein</fullName>
    </submittedName>
</protein>
<evidence type="ECO:0000313" key="1">
    <source>
        <dbReference type="EMBL" id="TTA26198.1"/>
    </source>
</evidence>
<gene>
    <name evidence="1" type="ORF">Baya_14476</name>
</gene>
<accession>A0A556V8M9</accession>
<proteinExistence type="predicted"/>
<organism evidence="1 2">
    <name type="scientific">Bagarius yarrelli</name>
    <name type="common">Goonch</name>
    <name type="synonym">Bagrus yarrelli</name>
    <dbReference type="NCBI Taxonomy" id="175774"/>
    <lineage>
        <taxon>Eukaryota</taxon>
        <taxon>Metazoa</taxon>
        <taxon>Chordata</taxon>
        <taxon>Craniata</taxon>
        <taxon>Vertebrata</taxon>
        <taxon>Euteleostomi</taxon>
        <taxon>Actinopterygii</taxon>
        <taxon>Neopterygii</taxon>
        <taxon>Teleostei</taxon>
        <taxon>Ostariophysi</taxon>
        <taxon>Siluriformes</taxon>
        <taxon>Sisoridae</taxon>
        <taxon>Sisorinae</taxon>
        <taxon>Bagarius</taxon>
    </lineage>
</organism>
<keyword evidence="2" id="KW-1185">Reference proteome</keyword>
<reference evidence="1 2" key="1">
    <citation type="journal article" date="2019" name="Genome Biol. Evol.">
        <title>Whole-Genome Sequencing of the Giant Devil Catfish, Bagarius yarrelli.</title>
        <authorList>
            <person name="Jiang W."/>
            <person name="Lv Y."/>
            <person name="Cheng L."/>
            <person name="Yang K."/>
            <person name="Chao B."/>
            <person name="Wang X."/>
            <person name="Li Y."/>
            <person name="Pan X."/>
            <person name="You X."/>
            <person name="Zhang Y."/>
            <person name="Yang J."/>
            <person name="Li J."/>
            <person name="Zhang X."/>
            <person name="Liu S."/>
            <person name="Sun C."/>
            <person name="Yang J."/>
            <person name="Shi Q."/>
        </authorList>
    </citation>
    <scope>NUCLEOTIDE SEQUENCE [LARGE SCALE GENOMIC DNA]</scope>
    <source>
        <strain evidence="1">JWS20170419001</strain>
        <tissue evidence="1">Muscle</tissue>
    </source>
</reference>
<evidence type="ECO:0000313" key="2">
    <source>
        <dbReference type="Proteomes" id="UP000319801"/>
    </source>
</evidence>
<dbReference type="Proteomes" id="UP000319801">
    <property type="component" value="Unassembled WGS sequence"/>
</dbReference>